<sequence>MCGAVTYKIEGDPIVVAQCHCEECRRVSGTGHTVGAMFRAEQVDISGRFEQYVYTSSKDSQVTKAFCPNCGSPVFGRNTNATEHMTLPLGTMDNADDLEVQVVIFDRDKQHWDVLPETAVIFETQPDWKPEKG</sequence>
<accession>A0ABQ3ERB1</accession>
<gene>
    <name evidence="6" type="ORF">GCM10007094_32940</name>
</gene>
<dbReference type="SUPFAM" id="SSF51316">
    <property type="entry name" value="Mss4-like"/>
    <property type="match status" value="1"/>
</dbReference>
<dbReference type="InterPro" id="IPR011057">
    <property type="entry name" value="Mss4-like_sf"/>
</dbReference>
<keyword evidence="2" id="KW-0479">Metal-binding</keyword>
<dbReference type="PROSITE" id="PS51891">
    <property type="entry name" value="CENP_V_GFA"/>
    <property type="match status" value="1"/>
</dbReference>
<dbReference type="InterPro" id="IPR006913">
    <property type="entry name" value="CENP-V/GFA"/>
</dbReference>
<evidence type="ECO:0000256" key="2">
    <source>
        <dbReference type="ARBA" id="ARBA00022723"/>
    </source>
</evidence>
<name>A0ABQ3ERB1_9HYPH</name>
<feature type="domain" description="CENP-V/GFA" evidence="5">
    <location>
        <begin position="1"/>
        <end position="113"/>
    </location>
</feature>
<evidence type="ECO:0000256" key="3">
    <source>
        <dbReference type="ARBA" id="ARBA00022833"/>
    </source>
</evidence>
<dbReference type="PANTHER" id="PTHR33337">
    <property type="entry name" value="GFA DOMAIN-CONTAINING PROTEIN"/>
    <property type="match status" value="1"/>
</dbReference>
<keyword evidence="7" id="KW-1185">Reference proteome</keyword>
<dbReference type="EMBL" id="BMXE01000006">
    <property type="protein sequence ID" value="GHB40920.1"/>
    <property type="molecule type" value="Genomic_DNA"/>
</dbReference>
<comment type="similarity">
    <text evidence="1">Belongs to the Gfa family.</text>
</comment>
<evidence type="ECO:0000256" key="4">
    <source>
        <dbReference type="ARBA" id="ARBA00023239"/>
    </source>
</evidence>
<evidence type="ECO:0000256" key="1">
    <source>
        <dbReference type="ARBA" id="ARBA00005495"/>
    </source>
</evidence>
<protein>
    <recommendedName>
        <fullName evidence="5">CENP-V/GFA domain-containing protein</fullName>
    </recommendedName>
</protein>
<dbReference type="Gene3D" id="3.90.1590.10">
    <property type="entry name" value="glutathione-dependent formaldehyde- activating enzyme (gfa)"/>
    <property type="match status" value="1"/>
</dbReference>
<keyword evidence="3" id="KW-0862">Zinc</keyword>
<organism evidence="6 7">
    <name type="scientific">Pseudovibrio japonicus</name>
    <dbReference type="NCBI Taxonomy" id="366534"/>
    <lineage>
        <taxon>Bacteria</taxon>
        <taxon>Pseudomonadati</taxon>
        <taxon>Pseudomonadota</taxon>
        <taxon>Alphaproteobacteria</taxon>
        <taxon>Hyphomicrobiales</taxon>
        <taxon>Stappiaceae</taxon>
        <taxon>Pseudovibrio</taxon>
    </lineage>
</organism>
<reference evidence="7" key="1">
    <citation type="journal article" date="2019" name="Int. J. Syst. Evol. Microbiol.">
        <title>The Global Catalogue of Microorganisms (GCM) 10K type strain sequencing project: providing services to taxonomists for standard genome sequencing and annotation.</title>
        <authorList>
            <consortium name="The Broad Institute Genomics Platform"/>
            <consortium name="The Broad Institute Genome Sequencing Center for Infectious Disease"/>
            <person name="Wu L."/>
            <person name="Ma J."/>
        </authorList>
    </citation>
    <scope>NUCLEOTIDE SEQUENCE [LARGE SCALE GENOMIC DNA]</scope>
    <source>
        <strain evidence="7">KCTC 12861</strain>
    </source>
</reference>
<dbReference type="Pfam" id="PF04828">
    <property type="entry name" value="GFA"/>
    <property type="match status" value="1"/>
</dbReference>
<dbReference type="PANTHER" id="PTHR33337:SF40">
    <property type="entry name" value="CENP-V_GFA DOMAIN-CONTAINING PROTEIN-RELATED"/>
    <property type="match status" value="1"/>
</dbReference>
<dbReference type="Proteomes" id="UP000637980">
    <property type="component" value="Unassembled WGS sequence"/>
</dbReference>
<proteinExistence type="inferred from homology"/>
<evidence type="ECO:0000313" key="7">
    <source>
        <dbReference type="Proteomes" id="UP000637980"/>
    </source>
</evidence>
<keyword evidence="4" id="KW-0456">Lyase</keyword>
<evidence type="ECO:0000259" key="5">
    <source>
        <dbReference type="PROSITE" id="PS51891"/>
    </source>
</evidence>
<comment type="caution">
    <text evidence="6">The sequence shown here is derived from an EMBL/GenBank/DDBJ whole genome shotgun (WGS) entry which is preliminary data.</text>
</comment>
<evidence type="ECO:0000313" key="6">
    <source>
        <dbReference type="EMBL" id="GHB40920.1"/>
    </source>
</evidence>